<evidence type="ECO:0000313" key="2">
    <source>
        <dbReference type="EMBL" id="TCK17868.1"/>
    </source>
</evidence>
<feature type="transmembrane region" description="Helical" evidence="1">
    <location>
        <begin position="64"/>
        <end position="85"/>
    </location>
</feature>
<organism evidence="2 3">
    <name type="scientific">Thiogranum longum</name>
    <dbReference type="NCBI Taxonomy" id="1537524"/>
    <lineage>
        <taxon>Bacteria</taxon>
        <taxon>Pseudomonadati</taxon>
        <taxon>Pseudomonadota</taxon>
        <taxon>Gammaproteobacteria</taxon>
        <taxon>Chromatiales</taxon>
        <taxon>Ectothiorhodospiraceae</taxon>
        <taxon>Thiogranum</taxon>
    </lineage>
</organism>
<protein>
    <submittedName>
        <fullName evidence="2">HupE/UreJ protein</fullName>
    </submittedName>
</protein>
<keyword evidence="1" id="KW-0472">Membrane</keyword>
<dbReference type="Pfam" id="PF04955">
    <property type="entry name" value="HupE_UreJ"/>
    <property type="match status" value="1"/>
</dbReference>
<dbReference type="Proteomes" id="UP000295707">
    <property type="component" value="Unassembled WGS sequence"/>
</dbReference>
<keyword evidence="1" id="KW-1133">Transmembrane helix</keyword>
<sequence length="117" mass="12403">MARNHSSVAPGETFLQKLLHPFMGHDHLLVMVAVGFWATRQRNLGSTILLPHGMAHVAEAGTLSMLPVIAMMSGSALLHALGLTLSIWTRSQGLTCFYRLTGAGLIVAGTGLVVVTV</sequence>
<gene>
    <name evidence="2" type="ORF">DFR30_1120</name>
</gene>
<evidence type="ECO:0000256" key="1">
    <source>
        <dbReference type="SAM" id="Phobius"/>
    </source>
</evidence>
<dbReference type="InterPro" id="IPR007038">
    <property type="entry name" value="HupE_UreJ"/>
</dbReference>
<feature type="transmembrane region" description="Helical" evidence="1">
    <location>
        <begin position="97"/>
        <end position="115"/>
    </location>
</feature>
<keyword evidence="1" id="KW-0812">Transmembrane</keyword>
<keyword evidence="3" id="KW-1185">Reference proteome</keyword>
<accession>A0A4R1H9A9</accession>
<reference evidence="2 3" key="1">
    <citation type="submission" date="2019-03" db="EMBL/GenBank/DDBJ databases">
        <title>Genomic Encyclopedia of Type Strains, Phase IV (KMG-IV): sequencing the most valuable type-strain genomes for metagenomic binning, comparative biology and taxonomic classification.</title>
        <authorList>
            <person name="Goeker M."/>
        </authorList>
    </citation>
    <scope>NUCLEOTIDE SEQUENCE [LARGE SCALE GENOMIC DNA]</scope>
    <source>
        <strain evidence="2 3">DSM 19610</strain>
    </source>
</reference>
<comment type="caution">
    <text evidence="2">The sequence shown here is derived from an EMBL/GenBank/DDBJ whole genome shotgun (WGS) entry which is preliminary data.</text>
</comment>
<proteinExistence type="predicted"/>
<evidence type="ECO:0000313" key="3">
    <source>
        <dbReference type="Proteomes" id="UP000295707"/>
    </source>
</evidence>
<dbReference type="AlphaFoldDB" id="A0A4R1H9A9"/>
<name>A0A4R1H9A9_9GAMM</name>
<dbReference type="EMBL" id="SMFX01000001">
    <property type="protein sequence ID" value="TCK17868.1"/>
    <property type="molecule type" value="Genomic_DNA"/>
</dbReference>